<evidence type="ECO:0000256" key="4">
    <source>
        <dbReference type="ARBA" id="ARBA00022692"/>
    </source>
</evidence>
<gene>
    <name evidence="9" type="ORF">LF65_00685</name>
</gene>
<evidence type="ECO:0000256" key="2">
    <source>
        <dbReference type="ARBA" id="ARBA00022448"/>
    </source>
</evidence>
<dbReference type="EMBL" id="CP010086">
    <property type="protein sequence ID" value="AJG97316.2"/>
    <property type="molecule type" value="Genomic_DNA"/>
</dbReference>
<dbReference type="InterPro" id="IPR035906">
    <property type="entry name" value="MetI-like_sf"/>
</dbReference>
<comment type="subcellular location">
    <subcellularLocation>
        <location evidence="1 7">Cell membrane</location>
        <topology evidence="1 7">Multi-pass membrane protein</topology>
    </subcellularLocation>
</comment>
<dbReference type="Pfam" id="PF00528">
    <property type="entry name" value="BPD_transp_1"/>
    <property type="match status" value="1"/>
</dbReference>
<feature type="transmembrane region" description="Helical" evidence="7">
    <location>
        <begin position="182"/>
        <end position="206"/>
    </location>
</feature>
<dbReference type="OrthoDB" id="9796361at2"/>
<evidence type="ECO:0000313" key="10">
    <source>
        <dbReference type="Proteomes" id="UP000031866"/>
    </source>
</evidence>
<keyword evidence="6 7" id="KW-0472">Membrane</keyword>
<protein>
    <submittedName>
        <fullName evidence="9">ABC transporter permease</fullName>
    </submittedName>
</protein>
<evidence type="ECO:0000256" key="1">
    <source>
        <dbReference type="ARBA" id="ARBA00004651"/>
    </source>
</evidence>
<name>A0A0B5QGG3_CLOBE</name>
<keyword evidence="5 7" id="KW-1133">Transmembrane helix</keyword>
<sequence length="253" mass="27714">MKQRYVNIIVVAIFFLIWELAARTGILDTQFIPAFSTVALRMFKMALSGELFIHIAISIERMAIGFILATIVAVPAGFILGGWVPKLASFFNPLFTNFSQVNPFTLIPLFIILFGIGEAGKVSIIFWVILWPMLFTTMAGINQIDPIFIKGARSMGATGIQIFFNVILPGSISRIFTGIKTALTVGFTMLIGTEMVGSEAGIGWIVSNSQKNYDVPKLYVGILTIAIVGALISVLADNLKSSIIVWEDNLKEE</sequence>
<dbReference type="InterPro" id="IPR000515">
    <property type="entry name" value="MetI-like"/>
</dbReference>
<dbReference type="PANTHER" id="PTHR30151">
    <property type="entry name" value="ALKANE SULFONATE ABC TRANSPORTER-RELATED, MEMBRANE SUBUNIT"/>
    <property type="match status" value="1"/>
</dbReference>
<keyword evidence="3" id="KW-1003">Cell membrane</keyword>
<comment type="similarity">
    <text evidence="7">Belongs to the binding-protein-dependent transport system permease family.</text>
</comment>
<dbReference type="GO" id="GO:0055085">
    <property type="term" value="P:transmembrane transport"/>
    <property type="evidence" value="ECO:0007669"/>
    <property type="project" value="InterPro"/>
</dbReference>
<dbReference type="STRING" id="1520.LF65_00685"/>
<proteinExistence type="inferred from homology"/>
<feature type="domain" description="ABC transmembrane type-1" evidence="8">
    <location>
        <begin position="55"/>
        <end position="236"/>
    </location>
</feature>
<reference evidence="10" key="1">
    <citation type="submission" date="2014-12" db="EMBL/GenBank/DDBJ databases">
        <title>Genome sequence of Clostridium beijerinckii strain 59B.</title>
        <authorList>
            <person name="Little G.T."/>
            <person name="Minton N.P."/>
        </authorList>
    </citation>
    <scope>NUCLEOTIDE SEQUENCE [LARGE SCALE GENOMIC DNA]</scope>
    <source>
        <strain evidence="10">59B</strain>
    </source>
</reference>
<dbReference type="SUPFAM" id="SSF161098">
    <property type="entry name" value="MetI-like"/>
    <property type="match status" value="1"/>
</dbReference>
<dbReference type="PANTHER" id="PTHR30151:SF0">
    <property type="entry name" value="ABC TRANSPORTER PERMEASE PROTEIN MJ0413-RELATED"/>
    <property type="match status" value="1"/>
</dbReference>
<evidence type="ECO:0000256" key="5">
    <source>
        <dbReference type="ARBA" id="ARBA00022989"/>
    </source>
</evidence>
<feature type="transmembrane region" description="Helical" evidence="7">
    <location>
        <begin position="104"/>
        <end position="134"/>
    </location>
</feature>
<organism evidence="9 10">
    <name type="scientific">Clostridium beijerinckii</name>
    <name type="common">Clostridium MP</name>
    <dbReference type="NCBI Taxonomy" id="1520"/>
    <lineage>
        <taxon>Bacteria</taxon>
        <taxon>Bacillati</taxon>
        <taxon>Bacillota</taxon>
        <taxon>Clostridia</taxon>
        <taxon>Eubacteriales</taxon>
        <taxon>Clostridiaceae</taxon>
        <taxon>Clostridium</taxon>
    </lineage>
</organism>
<dbReference type="KEGG" id="cbei:LF65_00685"/>
<dbReference type="PROSITE" id="PS50928">
    <property type="entry name" value="ABC_TM1"/>
    <property type="match status" value="1"/>
</dbReference>
<dbReference type="Proteomes" id="UP000031866">
    <property type="component" value="Chromosome"/>
</dbReference>
<feature type="transmembrane region" description="Helical" evidence="7">
    <location>
        <begin position="218"/>
        <end position="236"/>
    </location>
</feature>
<feature type="transmembrane region" description="Helical" evidence="7">
    <location>
        <begin position="155"/>
        <end position="176"/>
    </location>
</feature>
<accession>A0A0B5QGG3</accession>
<dbReference type="Gene3D" id="1.10.3720.10">
    <property type="entry name" value="MetI-like"/>
    <property type="match status" value="1"/>
</dbReference>
<dbReference type="CDD" id="cd06261">
    <property type="entry name" value="TM_PBP2"/>
    <property type="match status" value="1"/>
</dbReference>
<evidence type="ECO:0000256" key="6">
    <source>
        <dbReference type="ARBA" id="ARBA00023136"/>
    </source>
</evidence>
<dbReference type="AlphaFoldDB" id="A0A0B5QGG3"/>
<evidence type="ECO:0000313" key="9">
    <source>
        <dbReference type="EMBL" id="AJG97316.2"/>
    </source>
</evidence>
<evidence type="ECO:0000259" key="8">
    <source>
        <dbReference type="PROSITE" id="PS50928"/>
    </source>
</evidence>
<keyword evidence="4 7" id="KW-0812">Transmembrane</keyword>
<dbReference type="RefSeq" id="WP_039773273.1">
    <property type="nucleotide sequence ID" value="NZ_CP010086.2"/>
</dbReference>
<dbReference type="GO" id="GO:0005886">
    <property type="term" value="C:plasma membrane"/>
    <property type="evidence" value="ECO:0007669"/>
    <property type="project" value="UniProtKB-SubCell"/>
</dbReference>
<feature type="transmembrane region" description="Helical" evidence="7">
    <location>
        <begin position="64"/>
        <end position="84"/>
    </location>
</feature>
<feature type="transmembrane region" description="Helical" evidence="7">
    <location>
        <begin position="38"/>
        <end position="57"/>
    </location>
</feature>
<evidence type="ECO:0000256" key="3">
    <source>
        <dbReference type="ARBA" id="ARBA00022475"/>
    </source>
</evidence>
<evidence type="ECO:0000256" key="7">
    <source>
        <dbReference type="RuleBase" id="RU363032"/>
    </source>
</evidence>
<keyword evidence="2 7" id="KW-0813">Transport</keyword>